<reference evidence="2" key="1">
    <citation type="submission" date="2025-08" db="UniProtKB">
        <authorList>
            <consortium name="RefSeq"/>
        </authorList>
    </citation>
    <scope>IDENTIFICATION</scope>
    <source>
        <strain evidence="2">14028-0561.14</strain>
        <tissue evidence="2">Whole fly</tissue>
    </source>
</reference>
<organism evidence="1 2">
    <name type="scientific">Drosophila kikkawai</name>
    <name type="common">Fruit fly</name>
    <dbReference type="NCBI Taxonomy" id="30033"/>
    <lineage>
        <taxon>Eukaryota</taxon>
        <taxon>Metazoa</taxon>
        <taxon>Ecdysozoa</taxon>
        <taxon>Arthropoda</taxon>
        <taxon>Hexapoda</taxon>
        <taxon>Insecta</taxon>
        <taxon>Pterygota</taxon>
        <taxon>Neoptera</taxon>
        <taxon>Endopterygota</taxon>
        <taxon>Diptera</taxon>
        <taxon>Brachycera</taxon>
        <taxon>Muscomorpha</taxon>
        <taxon>Ephydroidea</taxon>
        <taxon>Drosophilidae</taxon>
        <taxon>Drosophila</taxon>
        <taxon>Sophophora</taxon>
    </lineage>
</organism>
<keyword evidence="1" id="KW-1185">Reference proteome</keyword>
<accession>A0A6P4JTK6</accession>
<dbReference type="AlphaFoldDB" id="A0A6P4JTK6"/>
<protein>
    <submittedName>
        <fullName evidence="2">Uncharacterized protein</fullName>
    </submittedName>
</protein>
<evidence type="ECO:0000313" key="1">
    <source>
        <dbReference type="Proteomes" id="UP001652661"/>
    </source>
</evidence>
<sequence length="210" mass="24360">MLMPPERIEYYNNSLRQQLQRLVVSVKSYHELRGSKTAELTNKANRLWELNQRYRLVKGKNEAASVYLLSACQEAFQGLYNSILHLDEELFEVFIQVEEFKNECMQLTTEQETSETPGFLKELLDFLEESLKSMQNQTKYLELHLRQLHPKFALGESALEAFKSDLQLPEHIEASMTLGLAKIERLLKKPLDFVQEKLIRVDGPQTIVGA</sequence>
<dbReference type="OrthoDB" id="7866373at2759"/>
<evidence type="ECO:0000313" key="2">
    <source>
        <dbReference type="RefSeq" id="XP_017038019.1"/>
    </source>
</evidence>
<dbReference type="RefSeq" id="XP_017038019.1">
    <property type="nucleotide sequence ID" value="XM_017182530.3"/>
</dbReference>
<gene>
    <name evidence="2" type="primary">LOC108085780</name>
</gene>
<name>A0A6P4JTK6_DROKI</name>
<dbReference type="GeneID" id="108085780"/>
<dbReference type="Proteomes" id="UP001652661">
    <property type="component" value="Chromosome X"/>
</dbReference>
<proteinExistence type="predicted"/>